<keyword evidence="1" id="KW-0472">Membrane</keyword>
<evidence type="ECO:0000313" key="2">
    <source>
        <dbReference type="EMBL" id="VDK69221.1"/>
    </source>
</evidence>
<sequence length="222" mass="24586">MYAALYFQLIRIVLEDVSARGDWQGNAREQIGMYTRSSSQLEAKNIVIVIVLSTVSAFLAALLISAILCMVRPFNKSQQNHHHSVGRGVNIYDHTINQTPKSNNGGKFSYHPSPSLLIQTMGRGQTISPERDETTPMTLMSGSVDRCSAVDGAWIVGTANLFGTYDPYAPGNSVQDSKESLRLQTADRMVSSCANYFCLKFPAPRFGFMEQSHGKRERVKSN</sequence>
<accession>A0A3P6TY52</accession>
<keyword evidence="3" id="KW-1185">Reference proteome</keyword>
<protein>
    <submittedName>
        <fullName evidence="2">Uncharacterized protein</fullName>
    </submittedName>
</protein>
<dbReference type="Proteomes" id="UP000281553">
    <property type="component" value="Unassembled WGS sequence"/>
</dbReference>
<reference evidence="2 3" key="1">
    <citation type="submission" date="2018-11" db="EMBL/GenBank/DDBJ databases">
        <authorList>
            <consortium name="Pathogen Informatics"/>
        </authorList>
    </citation>
    <scope>NUCLEOTIDE SEQUENCE [LARGE SCALE GENOMIC DNA]</scope>
</reference>
<keyword evidence="1" id="KW-0812">Transmembrane</keyword>
<dbReference type="EMBL" id="UYRU01041728">
    <property type="protein sequence ID" value="VDK69221.1"/>
    <property type="molecule type" value="Genomic_DNA"/>
</dbReference>
<dbReference type="AlphaFoldDB" id="A0A3P6TY52"/>
<organism evidence="2 3">
    <name type="scientific">Dibothriocephalus latus</name>
    <name type="common">Fish tapeworm</name>
    <name type="synonym">Diphyllobothrium latum</name>
    <dbReference type="NCBI Taxonomy" id="60516"/>
    <lineage>
        <taxon>Eukaryota</taxon>
        <taxon>Metazoa</taxon>
        <taxon>Spiralia</taxon>
        <taxon>Lophotrochozoa</taxon>
        <taxon>Platyhelminthes</taxon>
        <taxon>Cestoda</taxon>
        <taxon>Eucestoda</taxon>
        <taxon>Diphyllobothriidea</taxon>
        <taxon>Diphyllobothriidae</taxon>
        <taxon>Dibothriocephalus</taxon>
    </lineage>
</organism>
<evidence type="ECO:0000256" key="1">
    <source>
        <dbReference type="SAM" id="Phobius"/>
    </source>
</evidence>
<dbReference type="OrthoDB" id="6079678at2759"/>
<gene>
    <name evidence="2" type="ORF">DILT_LOCUS2140</name>
</gene>
<name>A0A3P6TY52_DIBLA</name>
<proteinExistence type="predicted"/>
<feature type="transmembrane region" description="Helical" evidence="1">
    <location>
        <begin position="46"/>
        <end position="71"/>
    </location>
</feature>
<evidence type="ECO:0000313" key="3">
    <source>
        <dbReference type="Proteomes" id="UP000281553"/>
    </source>
</evidence>
<keyword evidence="1" id="KW-1133">Transmembrane helix</keyword>